<dbReference type="KEGG" id="dpx:DAPPUDRAFT_305804"/>
<proteinExistence type="predicted"/>
<gene>
    <name evidence="1" type="ORF">DAPPUDRAFT_305804</name>
</gene>
<name>E9GSR1_DAPPU</name>
<dbReference type="InParanoid" id="E9GSR1"/>
<dbReference type="Proteomes" id="UP000000305">
    <property type="component" value="Unassembled WGS sequence"/>
</dbReference>
<protein>
    <submittedName>
        <fullName evidence="1">Uncharacterized protein</fullName>
    </submittedName>
</protein>
<dbReference type="HOGENOM" id="CLU_3144345_0_0_1"/>
<organism evidence="1 2">
    <name type="scientific">Daphnia pulex</name>
    <name type="common">Water flea</name>
    <dbReference type="NCBI Taxonomy" id="6669"/>
    <lineage>
        <taxon>Eukaryota</taxon>
        <taxon>Metazoa</taxon>
        <taxon>Ecdysozoa</taxon>
        <taxon>Arthropoda</taxon>
        <taxon>Crustacea</taxon>
        <taxon>Branchiopoda</taxon>
        <taxon>Diplostraca</taxon>
        <taxon>Cladocera</taxon>
        <taxon>Anomopoda</taxon>
        <taxon>Daphniidae</taxon>
        <taxon>Daphnia</taxon>
    </lineage>
</organism>
<dbReference type="AlphaFoldDB" id="E9GSR1"/>
<accession>E9GSR1</accession>
<sequence length="49" mass="5840">MCFFVQYAICQFVYFPAGHLRFYETCWPLLAFELAAPPRRFSELPSNFN</sequence>
<evidence type="ECO:0000313" key="2">
    <source>
        <dbReference type="Proteomes" id="UP000000305"/>
    </source>
</evidence>
<dbReference type="EMBL" id="GL732562">
    <property type="protein sequence ID" value="EFX77536.1"/>
    <property type="molecule type" value="Genomic_DNA"/>
</dbReference>
<evidence type="ECO:0000313" key="1">
    <source>
        <dbReference type="EMBL" id="EFX77536.1"/>
    </source>
</evidence>
<reference evidence="1 2" key="1">
    <citation type="journal article" date="2011" name="Science">
        <title>The ecoresponsive genome of Daphnia pulex.</title>
        <authorList>
            <person name="Colbourne J.K."/>
            <person name="Pfrender M.E."/>
            <person name="Gilbert D."/>
            <person name="Thomas W.K."/>
            <person name="Tucker A."/>
            <person name="Oakley T.H."/>
            <person name="Tokishita S."/>
            <person name="Aerts A."/>
            <person name="Arnold G.J."/>
            <person name="Basu M.K."/>
            <person name="Bauer D.J."/>
            <person name="Caceres C.E."/>
            <person name="Carmel L."/>
            <person name="Casola C."/>
            <person name="Choi J.H."/>
            <person name="Detter J.C."/>
            <person name="Dong Q."/>
            <person name="Dusheyko S."/>
            <person name="Eads B.D."/>
            <person name="Frohlich T."/>
            <person name="Geiler-Samerotte K.A."/>
            <person name="Gerlach D."/>
            <person name="Hatcher P."/>
            <person name="Jogdeo S."/>
            <person name="Krijgsveld J."/>
            <person name="Kriventseva E.V."/>
            <person name="Kultz D."/>
            <person name="Laforsch C."/>
            <person name="Lindquist E."/>
            <person name="Lopez J."/>
            <person name="Manak J.R."/>
            <person name="Muller J."/>
            <person name="Pangilinan J."/>
            <person name="Patwardhan R.P."/>
            <person name="Pitluck S."/>
            <person name="Pritham E.J."/>
            <person name="Rechtsteiner A."/>
            <person name="Rho M."/>
            <person name="Rogozin I.B."/>
            <person name="Sakarya O."/>
            <person name="Salamov A."/>
            <person name="Schaack S."/>
            <person name="Shapiro H."/>
            <person name="Shiga Y."/>
            <person name="Skalitzky C."/>
            <person name="Smith Z."/>
            <person name="Souvorov A."/>
            <person name="Sung W."/>
            <person name="Tang Z."/>
            <person name="Tsuchiya D."/>
            <person name="Tu H."/>
            <person name="Vos H."/>
            <person name="Wang M."/>
            <person name="Wolf Y.I."/>
            <person name="Yamagata H."/>
            <person name="Yamada T."/>
            <person name="Ye Y."/>
            <person name="Shaw J.R."/>
            <person name="Andrews J."/>
            <person name="Crease T.J."/>
            <person name="Tang H."/>
            <person name="Lucas S.M."/>
            <person name="Robertson H.M."/>
            <person name="Bork P."/>
            <person name="Koonin E.V."/>
            <person name="Zdobnov E.M."/>
            <person name="Grigoriev I.V."/>
            <person name="Lynch M."/>
            <person name="Boore J.L."/>
        </authorList>
    </citation>
    <scope>NUCLEOTIDE SEQUENCE [LARGE SCALE GENOMIC DNA]</scope>
</reference>
<keyword evidence="2" id="KW-1185">Reference proteome</keyword>